<dbReference type="STRING" id="440168.SAMN04487974_10652"/>
<dbReference type="InterPro" id="IPR038532">
    <property type="entry name" value="NDUFS4-like_sf"/>
</dbReference>
<evidence type="ECO:0000256" key="2">
    <source>
        <dbReference type="ARBA" id="ARBA00022448"/>
    </source>
</evidence>
<evidence type="ECO:0000256" key="5">
    <source>
        <dbReference type="ARBA" id="ARBA00022982"/>
    </source>
</evidence>
<dbReference type="GO" id="GO:0022900">
    <property type="term" value="P:electron transport chain"/>
    <property type="evidence" value="ECO:0007669"/>
    <property type="project" value="InterPro"/>
</dbReference>
<evidence type="ECO:0000313" key="7">
    <source>
        <dbReference type="EMBL" id="SDG69459.1"/>
    </source>
</evidence>
<protein>
    <submittedName>
        <fullName evidence="7">ETC complex I subunit conserved region</fullName>
    </submittedName>
</protein>
<comment type="subcellular location">
    <subcellularLocation>
        <location evidence="1">Membrane</location>
    </subcellularLocation>
</comment>
<evidence type="ECO:0000256" key="6">
    <source>
        <dbReference type="ARBA" id="ARBA00023136"/>
    </source>
</evidence>
<keyword evidence="2" id="KW-0813">Transport</keyword>
<dbReference type="GO" id="GO:0016020">
    <property type="term" value="C:membrane"/>
    <property type="evidence" value="ECO:0007669"/>
    <property type="project" value="UniProtKB-SubCell"/>
</dbReference>
<dbReference type="PANTHER" id="PTHR12219:SF8">
    <property type="entry name" value="NADH DEHYDROGENASE [UBIQUINONE] IRON-SULFUR PROTEIN 4, MITOCHONDRIAL"/>
    <property type="match status" value="1"/>
</dbReference>
<sequence>MGKVDTMVARIYRPARNAMQSGKGKSQDWTLVFEPEQPRSIDPLMGYTSSSDMKQQVKLRFDTLEEAENYARREGIPYVVQPVQEPTIKKVSYPDNFRYDRKVPWTH</sequence>
<dbReference type="InterPro" id="IPR006885">
    <property type="entry name" value="NADH_UbQ_FeS_4_mit-like"/>
</dbReference>
<keyword evidence="5" id="KW-0249">Electron transport</keyword>
<proteinExistence type="predicted"/>
<evidence type="ECO:0000256" key="4">
    <source>
        <dbReference type="ARBA" id="ARBA00022946"/>
    </source>
</evidence>
<reference evidence="7 8" key="1">
    <citation type="submission" date="2016-10" db="EMBL/GenBank/DDBJ databases">
        <authorList>
            <person name="de Groot N.N."/>
        </authorList>
    </citation>
    <scope>NUCLEOTIDE SEQUENCE [LARGE SCALE GENOMIC DNA]</scope>
    <source>
        <strain evidence="7 8">CGMCC 1.10267</strain>
    </source>
</reference>
<keyword evidence="4" id="KW-0809">Transit peptide</keyword>
<organism evidence="7 8">
    <name type="scientific">Pelagibacterium luteolum</name>
    <dbReference type="NCBI Taxonomy" id="440168"/>
    <lineage>
        <taxon>Bacteria</taxon>
        <taxon>Pseudomonadati</taxon>
        <taxon>Pseudomonadota</taxon>
        <taxon>Alphaproteobacteria</taxon>
        <taxon>Hyphomicrobiales</taxon>
        <taxon>Devosiaceae</taxon>
        <taxon>Pelagibacterium</taxon>
    </lineage>
</organism>
<dbReference type="EMBL" id="FNCS01000006">
    <property type="protein sequence ID" value="SDG69459.1"/>
    <property type="molecule type" value="Genomic_DNA"/>
</dbReference>
<dbReference type="AlphaFoldDB" id="A0A1G7WCC5"/>
<keyword evidence="3" id="KW-0679">Respiratory chain</keyword>
<accession>A0A1G7WCC5</accession>
<dbReference type="Proteomes" id="UP000199495">
    <property type="component" value="Unassembled WGS sequence"/>
</dbReference>
<dbReference type="PANTHER" id="PTHR12219">
    <property type="entry name" value="NADH-UBIQUINONE OXIDOREDUCTASE"/>
    <property type="match status" value="1"/>
</dbReference>
<evidence type="ECO:0000256" key="3">
    <source>
        <dbReference type="ARBA" id="ARBA00022660"/>
    </source>
</evidence>
<gene>
    <name evidence="7" type="ORF">SAMN04487974_10652</name>
</gene>
<keyword evidence="8" id="KW-1185">Reference proteome</keyword>
<evidence type="ECO:0000313" key="8">
    <source>
        <dbReference type="Proteomes" id="UP000199495"/>
    </source>
</evidence>
<dbReference type="Pfam" id="PF04800">
    <property type="entry name" value="NDUS4"/>
    <property type="match status" value="1"/>
</dbReference>
<dbReference type="Gene3D" id="3.30.160.190">
    <property type="entry name" value="atu1810 like domain"/>
    <property type="match status" value="1"/>
</dbReference>
<evidence type="ECO:0000256" key="1">
    <source>
        <dbReference type="ARBA" id="ARBA00004370"/>
    </source>
</evidence>
<name>A0A1G7WCC5_9HYPH</name>
<keyword evidence="6" id="KW-0472">Membrane</keyword>